<dbReference type="RefSeq" id="WP_277583898.1">
    <property type="nucleotide sequence ID" value="NZ_SGUG01000091.1"/>
</dbReference>
<dbReference type="NCBIfam" id="TIGR03696">
    <property type="entry name" value="Rhs_assc_core"/>
    <property type="match status" value="1"/>
</dbReference>
<evidence type="ECO:0000313" key="2">
    <source>
        <dbReference type="Proteomes" id="UP001152766"/>
    </source>
</evidence>
<protein>
    <recommendedName>
        <fullName evidence="3">RHS repeat-associated core domain-containing protein</fullName>
    </recommendedName>
</protein>
<evidence type="ECO:0008006" key="3">
    <source>
        <dbReference type="Google" id="ProtNLM"/>
    </source>
</evidence>
<dbReference type="InterPro" id="IPR022385">
    <property type="entry name" value="Rhs_assc_core"/>
</dbReference>
<evidence type="ECO:0000313" key="1">
    <source>
        <dbReference type="EMBL" id="MDG0865430.1"/>
    </source>
</evidence>
<sequence length="394" mass="40254">HEHLDDVGIVHMNGRLFDPTLGVFMQADPLVQDPFNLQNYNRYGYCYNNPLTCTDPSGFSFLGDLFKPITDAWHGIWRSTVGRAVVVVVAAYFTGGAALDWYASSVAAEAGFAASNAAIASGLVGTEVTAAGVAAESAAYAAAASSFTGGMIAGGAAGFTGSFIASSGNLREGLRGAVVGALSGGIGNWAGGGAISRMVGGGVNGYLQTGRLEGLARGFAAGAVPGDLGVGDTYLSDPYVNVTVGILRDGIKGAVVADSSSGFLSGVAYGQMNNAIGHVVGFTLSGFNAPTFRDGAFEYDRSHLIAQGAITIGNVISGAHGFLYSPLWGGNGELVVDHERAHIPQASIFGALYLPIHGLVLGVSSILPGGDHGPYNFLECSTLWISIPHGGTCH</sequence>
<dbReference type="EMBL" id="SGUG01000091">
    <property type="protein sequence ID" value="MDG0865430.1"/>
    <property type="molecule type" value="Genomic_DNA"/>
</dbReference>
<gene>
    <name evidence="1" type="ORF">EXJ73_23540</name>
</gene>
<accession>A0A9X4LKP5</accession>
<dbReference type="AlphaFoldDB" id="A0A9X4LKP5"/>
<reference evidence="1" key="1">
    <citation type="submission" date="2019-02" db="EMBL/GenBank/DDBJ databases">
        <title>Draft genome of the type strain Pelomonas aquatica CCUG 52575T.</title>
        <authorList>
            <person name="Gomila M."/>
            <person name="Lalucat J."/>
        </authorList>
    </citation>
    <scope>NUCLEOTIDE SEQUENCE</scope>
    <source>
        <strain evidence="1">CCUG 52575</strain>
    </source>
</reference>
<keyword evidence="2" id="KW-1185">Reference proteome</keyword>
<name>A0A9X4LKP5_9BURK</name>
<feature type="non-terminal residue" evidence="1">
    <location>
        <position position="1"/>
    </location>
</feature>
<comment type="caution">
    <text evidence="1">The sequence shown here is derived from an EMBL/GenBank/DDBJ whole genome shotgun (WGS) entry which is preliminary data.</text>
</comment>
<proteinExistence type="predicted"/>
<organism evidence="1 2">
    <name type="scientific">Pelomonas aquatica</name>
    <dbReference type="NCBI Taxonomy" id="431058"/>
    <lineage>
        <taxon>Bacteria</taxon>
        <taxon>Pseudomonadati</taxon>
        <taxon>Pseudomonadota</taxon>
        <taxon>Betaproteobacteria</taxon>
        <taxon>Burkholderiales</taxon>
        <taxon>Sphaerotilaceae</taxon>
        <taxon>Roseateles</taxon>
    </lineage>
</organism>
<dbReference type="Gene3D" id="2.180.10.10">
    <property type="entry name" value="RHS repeat-associated core"/>
    <property type="match status" value="1"/>
</dbReference>
<dbReference type="Proteomes" id="UP001152766">
    <property type="component" value="Unassembled WGS sequence"/>
</dbReference>